<dbReference type="Proteomes" id="UP000285882">
    <property type="component" value="Chromosome"/>
</dbReference>
<organism evidence="2 3">
    <name type="scientific">Sporolactobacillus terrae</name>
    <dbReference type="NCBI Taxonomy" id="269673"/>
    <lineage>
        <taxon>Bacteria</taxon>
        <taxon>Bacillati</taxon>
        <taxon>Bacillota</taxon>
        <taxon>Bacilli</taxon>
        <taxon>Bacillales</taxon>
        <taxon>Sporolactobacillaceae</taxon>
        <taxon>Sporolactobacillus</taxon>
    </lineage>
</organism>
<dbReference type="EMBL" id="CP025688">
    <property type="protein sequence ID" value="QAA23819.1"/>
    <property type="molecule type" value="Genomic_DNA"/>
</dbReference>
<protein>
    <recommendedName>
        <fullName evidence="1">Glycosyl transferase family 1 domain-containing protein</fullName>
    </recommendedName>
</protein>
<evidence type="ECO:0000313" key="3">
    <source>
        <dbReference type="Proteomes" id="UP000285882"/>
    </source>
</evidence>
<dbReference type="Gene3D" id="3.40.50.2000">
    <property type="entry name" value="Glycogen Phosphorylase B"/>
    <property type="match status" value="1"/>
</dbReference>
<dbReference type="Pfam" id="PF00534">
    <property type="entry name" value="Glycos_transf_1"/>
    <property type="match status" value="1"/>
</dbReference>
<accession>A0ABX5QB17</accession>
<evidence type="ECO:0000259" key="1">
    <source>
        <dbReference type="Pfam" id="PF00534"/>
    </source>
</evidence>
<feature type="domain" description="Glycosyl transferase family 1" evidence="1">
    <location>
        <begin position="23"/>
        <end position="65"/>
    </location>
</feature>
<dbReference type="SUPFAM" id="SSF53756">
    <property type="entry name" value="UDP-Glycosyltransferase/glycogen phosphorylase"/>
    <property type="match status" value="1"/>
</dbReference>
<reference evidence="2 3" key="1">
    <citation type="submission" date="2018-01" db="EMBL/GenBank/DDBJ databases">
        <title>Complete genome sequencing of Sporolactobacillus terrae DLG3.</title>
        <authorList>
            <person name="Nam Y.-D."/>
            <person name="Kang J."/>
            <person name="Chung W.-H."/>
        </authorList>
    </citation>
    <scope>NUCLEOTIDE SEQUENCE [LARGE SCALE GENOMIC DNA]</scope>
    <source>
        <strain evidence="2 3">DLG3</strain>
    </source>
</reference>
<dbReference type="InterPro" id="IPR001296">
    <property type="entry name" value="Glyco_trans_1"/>
</dbReference>
<evidence type="ECO:0000313" key="2">
    <source>
        <dbReference type="EMBL" id="QAA23819.1"/>
    </source>
</evidence>
<proteinExistence type="predicted"/>
<sequence length="80" mass="8758">MSHSSQHCMDPSHSKFSMSLKQPSSLLDHQPLSVIEAQLAGKVVVVSRSGGLPEWVADGVTGMVILSVILRHYVKRLIFC</sequence>
<keyword evidence="3" id="KW-1185">Reference proteome</keyword>
<gene>
    <name evidence="2" type="ORF">C0674_15160</name>
</gene>
<name>A0ABX5QB17_9BACL</name>